<name>L9YT92_9EURY</name>
<dbReference type="GeneID" id="58789168"/>
<sequence length="47" mass="4821">MTRTSTAVQAAVSNRLETTETTIGSDLGCPTVGGPSRSTAAAREVLR</sequence>
<organism evidence="2 3">
    <name type="scientific">Natrinema gari JCM 14663</name>
    <dbReference type="NCBI Taxonomy" id="1230459"/>
    <lineage>
        <taxon>Archaea</taxon>
        <taxon>Methanobacteriati</taxon>
        <taxon>Methanobacteriota</taxon>
        <taxon>Stenosarchaea group</taxon>
        <taxon>Halobacteria</taxon>
        <taxon>Halobacteriales</taxon>
        <taxon>Natrialbaceae</taxon>
        <taxon>Natrinema</taxon>
    </lineage>
</organism>
<proteinExistence type="predicted"/>
<dbReference type="EMBL" id="AOIJ01000062">
    <property type="protein sequence ID" value="ELY77354.1"/>
    <property type="molecule type" value="Genomic_DNA"/>
</dbReference>
<protein>
    <submittedName>
        <fullName evidence="2">Uncharacterized protein</fullName>
    </submittedName>
</protein>
<evidence type="ECO:0000313" key="3">
    <source>
        <dbReference type="Proteomes" id="UP000011592"/>
    </source>
</evidence>
<accession>L9YT92</accession>
<dbReference type="Proteomes" id="UP000011592">
    <property type="component" value="Unassembled WGS sequence"/>
</dbReference>
<evidence type="ECO:0000313" key="2">
    <source>
        <dbReference type="EMBL" id="ELY77354.1"/>
    </source>
</evidence>
<evidence type="ECO:0000256" key="1">
    <source>
        <dbReference type="SAM" id="MobiDB-lite"/>
    </source>
</evidence>
<keyword evidence="3" id="KW-1185">Reference proteome</keyword>
<gene>
    <name evidence="2" type="ORF">C486_16308</name>
</gene>
<dbReference type="RefSeq" id="WP_008457750.1">
    <property type="nucleotide sequence ID" value="NZ_AOIJ01000062.1"/>
</dbReference>
<feature type="region of interest" description="Disordered" evidence="1">
    <location>
        <begin position="19"/>
        <end position="47"/>
    </location>
</feature>
<comment type="caution">
    <text evidence="2">The sequence shown here is derived from an EMBL/GenBank/DDBJ whole genome shotgun (WGS) entry which is preliminary data.</text>
</comment>
<dbReference type="AlphaFoldDB" id="L9YT92"/>
<dbReference type="PATRIC" id="fig|1230459.4.peg.3251"/>
<reference evidence="2 3" key="1">
    <citation type="journal article" date="2014" name="PLoS Genet.">
        <title>Phylogenetically driven sequencing of extremely halophilic archaea reveals strategies for static and dynamic osmo-response.</title>
        <authorList>
            <person name="Becker E.A."/>
            <person name="Seitzer P.M."/>
            <person name="Tritt A."/>
            <person name="Larsen D."/>
            <person name="Krusor M."/>
            <person name="Yao A.I."/>
            <person name="Wu D."/>
            <person name="Madern D."/>
            <person name="Eisen J.A."/>
            <person name="Darling A.E."/>
            <person name="Facciotti M.T."/>
        </authorList>
    </citation>
    <scope>NUCLEOTIDE SEQUENCE [LARGE SCALE GENOMIC DNA]</scope>
    <source>
        <strain evidence="2 3">JCM 14663</strain>
    </source>
</reference>